<keyword evidence="6 7" id="KW-0472">Membrane</keyword>
<dbReference type="PANTHER" id="PTHR43163">
    <property type="entry name" value="DIPEPTIDE TRANSPORT SYSTEM PERMEASE PROTEIN DPPB-RELATED"/>
    <property type="match status" value="1"/>
</dbReference>
<dbReference type="PANTHER" id="PTHR43163:SF7">
    <property type="entry name" value="DIPEPTIDE-TRANSPORT INTEGRAL MEMBRANE PROTEIN ABC TRANSPORTER DPPB-RELATED"/>
    <property type="match status" value="1"/>
</dbReference>
<feature type="transmembrane region" description="Helical" evidence="7">
    <location>
        <begin position="162"/>
        <end position="185"/>
    </location>
</feature>
<comment type="caution">
    <text evidence="9">The sequence shown here is derived from an EMBL/GenBank/DDBJ whole genome shotgun (WGS) entry which is preliminary data.</text>
</comment>
<keyword evidence="2 7" id="KW-0813">Transport</keyword>
<evidence type="ECO:0000256" key="5">
    <source>
        <dbReference type="ARBA" id="ARBA00022989"/>
    </source>
</evidence>
<comment type="similarity">
    <text evidence="7">Belongs to the binding-protein-dependent transport system permease family.</text>
</comment>
<dbReference type="CDD" id="cd06261">
    <property type="entry name" value="TM_PBP2"/>
    <property type="match status" value="1"/>
</dbReference>
<evidence type="ECO:0000256" key="7">
    <source>
        <dbReference type="RuleBase" id="RU363032"/>
    </source>
</evidence>
<evidence type="ECO:0000313" key="10">
    <source>
        <dbReference type="Proteomes" id="UP001165068"/>
    </source>
</evidence>
<comment type="subcellular location">
    <subcellularLocation>
        <location evidence="1 7">Cell membrane</location>
        <topology evidence="1 7">Multi-pass membrane protein</topology>
    </subcellularLocation>
</comment>
<accession>A0ABQ5ND74</accession>
<keyword evidence="4 7" id="KW-0812">Transmembrane</keyword>
<dbReference type="PROSITE" id="PS50928">
    <property type="entry name" value="ABC_TM1"/>
    <property type="match status" value="1"/>
</dbReference>
<keyword evidence="5 7" id="KW-1133">Transmembrane helix</keyword>
<dbReference type="Pfam" id="PF19300">
    <property type="entry name" value="BPD_transp_1_N"/>
    <property type="match status" value="1"/>
</dbReference>
<feature type="transmembrane region" description="Helical" evidence="7">
    <location>
        <begin position="230"/>
        <end position="256"/>
    </location>
</feature>
<gene>
    <name evidence="9" type="ORF">MIAR_02800</name>
</gene>
<feature type="domain" description="ABC transmembrane type-1" evidence="8">
    <location>
        <begin position="96"/>
        <end position="299"/>
    </location>
</feature>
<feature type="transmembrane region" description="Helical" evidence="7">
    <location>
        <begin position="132"/>
        <end position="156"/>
    </location>
</feature>
<name>A0ABQ5ND74_9MICO</name>
<evidence type="ECO:0000256" key="3">
    <source>
        <dbReference type="ARBA" id="ARBA00022475"/>
    </source>
</evidence>
<feature type="transmembrane region" description="Helical" evidence="7">
    <location>
        <begin position="276"/>
        <end position="299"/>
    </location>
</feature>
<dbReference type="Proteomes" id="UP001165068">
    <property type="component" value="Unassembled WGS sequence"/>
</dbReference>
<proteinExistence type="inferred from homology"/>
<dbReference type="Pfam" id="PF00528">
    <property type="entry name" value="BPD_transp_1"/>
    <property type="match status" value="1"/>
</dbReference>
<evidence type="ECO:0000313" key="9">
    <source>
        <dbReference type="EMBL" id="GLC83692.1"/>
    </source>
</evidence>
<reference evidence="9" key="1">
    <citation type="submission" date="2022-08" db="EMBL/GenBank/DDBJ databases">
        <title>Draft genome sequence of Microbacterium arabinogalactanolyticum JCM 9171.</title>
        <authorList>
            <person name="Fujita K."/>
            <person name="Ishiwata A."/>
            <person name="Fushinobu S."/>
        </authorList>
    </citation>
    <scope>NUCLEOTIDE SEQUENCE</scope>
    <source>
        <strain evidence="9">JCM 9171</strain>
    </source>
</reference>
<dbReference type="RefSeq" id="WP_285630244.1">
    <property type="nucleotide sequence ID" value="NZ_BAAAUK010000001.1"/>
</dbReference>
<dbReference type="InterPro" id="IPR000515">
    <property type="entry name" value="MetI-like"/>
</dbReference>
<sequence>MLRYALRRILMMVPTLIGSTLLVYLLVFLIPGDPVARLAGGEKRLSDSTIAAIRAQYNLDDPFFVQYAKYLWGVLQGDFGHDFNGNSVSTLIATALPYTVVLALSAFVLKLVIGVCLGVWAGLRQGKFPDRFNLFFTIFFLAVPGFIIAYFSQYLFGIKLHWLPISGVRAGFPLAFIMPAMVLALETASPLARLSRTSLVDVLRSDYIVTATAKGIGPQRIMWVHALRNAFMPVVTYLGLSMAALLGGSVLIETIFNLPGLGGTLARAIDTQNGPVVVGVSVFLLLFYLVAALIVDLLYPIIDPRVRHV</sequence>
<keyword evidence="10" id="KW-1185">Reference proteome</keyword>
<feature type="transmembrane region" description="Helical" evidence="7">
    <location>
        <begin position="9"/>
        <end position="30"/>
    </location>
</feature>
<evidence type="ECO:0000256" key="4">
    <source>
        <dbReference type="ARBA" id="ARBA00022692"/>
    </source>
</evidence>
<dbReference type="InterPro" id="IPR035906">
    <property type="entry name" value="MetI-like_sf"/>
</dbReference>
<dbReference type="InterPro" id="IPR045621">
    <property type="entry name" value="BPD_transp_1_N"/>
</dbReference>
<keyword evidence="3" id="KW-1003">Cell membrane</keyword>
<evidence type="ECO:0000256" key="2">
    <source>
        <dbReference type="ARBA" id="ARBA00022448"/>
    </source>
</evidence>
<evidence type="ECO:0000256" key="6">
    <source>
        <dbReference type="ARBA" id="ARBA00023136"/>
    </source>
</evidence>
<dbReference type="SUPFAM" id="SSF161098">
    <property type="entry name" value="MetI-like"/>
    <property type="match status" value="1"/>
</dbReference>
<evidence type="ECO:0000259" key="8">
    <source>
        <dbReference type="PROSITE" id="PS50928"/>
    </source>
</evidence>
<organism evidence="9 10">
    <name type="scientific">Microbacterium arabinogalactanolyticum</name>
    <dbReference type="NCBI Taxonomy" id="69365"/>
    <lineage>
        <taxon>Bacteria</taxon>
        <taxon>Bacillati</taxon>
        <taxon>Actinomycetota</taxon>
        <taxon>Actinomycetes</taxon>
        <taxon>Micrococcales</taxon>
        <taxon>Microbacteriaceae</taxon>
        <taxon>Microbacterium</taxon>
    </lineage>
</organism>
<evidence type="ECO:0000256" key="1">
    <source>
        <dbReference type="ARBA" id="ARBA00004651"/>
    </source>
</evidence>
<feature type="transmembrane region" description="Helical" evidence="7">
    <location>
        <begin position="95"/>
        <end position="120"/>
    </location>
</feature>
<dbReference type="EMBL" id="BRZC01000002">
    <property type="protein sequence ID" value="GLC83692.1"/>
    <property type="molecule type" value="Genomic_DNA"/>
</dbReference>
<dbReference type="Gene3D" id="1.10.3720.10">
    <property type="entry name" value="MetI-like"/>
    <property type="match status" value="1"/>
</dbReference>
<protein>
    <submittedName>
        <fullName evidence="9">Dipeptide-transport integral membrane protein ABC transporter DppB</fullName>
    </submittedName>
</protein>